<accession>A0A6J6M6W7</accession>
<evidence type="ECO:0000256" key="5">
    <source>
        <dbReference type="ARBA" id="ARBA00022777"/>
    </source>
</evidence>
<keyword evidence="4" id="KW-0547">Nucleotide-binding</keyword>
<dbReference type="GO" id="GO:0015949">
    <property type="term" value="P:nucleobase-containing small molecule interconversion"/>
    <property type="evidence" value="ECO:0007669"/>
    <property type="project" value="TreeGrafter"/>
</dbReference>
<dbReference type="EC" id="2.7.4.25" evidence="2"/>
<dbReference type="Gene3D" id="3.40.50.300">
    <property type="entry name" value="P-loop containing nucleotide triphosphate hydrolases"/>
    <property type="match status" value="1"/>
</dbReference>
<dbReference type="InterPro" id="IPR027417">
    <property type="entry name" value="P-loop_NTPase"/>
</dbReference>
<dbReference type="Pfam" id="PF02224">
    <property type="entry name" value="Cytidylate_kin"/>
    <property type="match status" value="1"/>
</dbReference>
<evidence type="ECO:0000256" key="2">
    <source>
        <dbReference type="ARBA" id="ARBA00012906"/>
    </source>
</evidence>
<comment type="catalytic activity">
    <reaction evidence="7">
        <text>dCMP + ATP = dCDP + ADP</text>
        <dbReference type="Rhea" id="RHEA:25094"/>
        <dbReference type="ChEBI" id="CHEBI:30616"/>
        <dbReference type="ChEBI" id="CHEBI:57566"/>
        <dbReference type="ChEBI" id="CHEBI:58593"/>
        <dbReference type="ChEBI" id="CHEBI:456216"/>
        <dbReference type="EC" id="2.7.4.25"/>
    </reaction>
</comment>
<dbReference type="InterPro" id="IPR011994">
    <property type="entry name" value="Cytidylate_kinase_dom"/>
</dbReference>
<evidence type="ECO:0000313" key="10">
    <source>
        <dbReference type="EMBL" id="CAB4668233.1"/>
    </source>
</evidence>
<evidence type="ECO:0000256" key="3">
    <source>
        <dbReference type="ARBA" id="ARBA00022679"/>
    </source>
</evidence>
<evidence type="ECO:0000256" key="4">
    <source>
        <dbReference type="ARBA" id="ARBA00022741"/>
    </source>
</evidence>
<comment type="similarity">
    <text evidence="1">Belongs to the cytidylate kinase family. Type 1 subfamily.</text>
</comment>
<evidence type="ECO:0000256" key="7">
    <source>
        <dbReference type="ARBA" id="ARBA00047615"/>
    </source>
</evidence>
<dbReference type="NCBIfam" id="TIGR00017">
    <property type="entry name" value="cmk"/>
    <property type="match status" value="1"/>
</dbReference>
<dbReference type="InterPro" id="IPR003136">
    <property type="entry name" value="Cytidylate_kin"/>
</dbReference>
<keyword evidence="5" id="KW-0418">Kinase</keyword>
<evidence type="ECO:0000256" key="1">
    <source>
        <dbReference type="ARBA" id="ARBA00009427"/>
    </source>
</evidence>
<dbReference type="PANTHER" id="PTHR21299:SF2">
    <property type="entry name" value="CYTIDYLATE KINASE"/>
    <property type="match status" value="1"/>
</dbReference>
<dbReference type="HAMAP" id="MF_00238">
    <property type="entry name" value="Cytidyl_kinase_type1"/>
    <property type="match status" value="1"/>
</dbReference>
<dbReference type="SUPFAM" id="SSF52540">
    <property type="entry name" value="P-loop containing nucleoside triphosphate hydrolases"/>
    <property type="match status" value="1"/>
</dbReference>
<name>A0A6J6M6W7_9ZZZZ</name>
<dbReference type="AlphaFoldDB" id="A0A6J6M6W7"/>
<proteinExistence type="inferred from homology"/>
<protein>
    <recommendedName>
        <fullName evidence="2">(d)CMP kinase</fullName>
        <ecNumber evidence="2">2.7.4.25</ecNumber>
    </recommendedName>
</protein>
<sequence length="217" mass="23170">MAVIAIDGPAGAGKSTVAKLVAEATGLPYLDTGAMYRCVALLSTRTGIDSSNESGVAAIAESIDITFKGVQCWMNGEDVSQEIRSAEIASIVSIIAAQSPVRTAMRTQQQRWIQQQGGGVVEGRDIGTVVFPNAELKVFLTASPEERASRRVDQSGGDLKEIAFNIAERDRIDSERVDSPLRPASDAVMVDSTGLSITEVVDVIVDHFTHSLEKRHG</sequence>
<dbReference type="CDD" id="cd02020">
    <property type="entry name" value="CMPK"/>
    <property type="match status" value="1"/>
</dbReference>
<keyword evidence="3" id="KW-0808">Transferase</keyword>
<feature type="domain" description="Cytidylate kinase" evidence="9">
    <location>
        <begin position="4"/>
        <end position="208"/>
    </location>
</feature>
<dbReference type="GO" id="GO:0005524">
    <property type="term" value="F:ATP binding"/>
    <property type="evidence" value="ECO:0007669"/>
    <property type="project" value="UniProtKB-KW"/>
</dbReference>
<dbReference type="EMBL" id="CAEZWV010000009">
    <property type="protein sequence ID" value="CAB4668233.1"/>
    <property type="molecule type" value="Genomic_DNA"/>
</dbReference>
<evidence type="ECO:0000256" key="8">
    <source>
        <dbReference type="ARBA" id="ARBA00048478"/>
    </source>
</evidence>
<keyword evidence="6" id="KW-0067">ATP-binding</keyword>
<evidence type="ECO:0000259" key="9">
    <source>
        <dbReference type="Pfam" id="PF02224"/>
    </source>
</evidence>
<dbReference type="GO" id="GO:0036431">
    <property type="term" value="F:dCMP kinase activity"/>
    <property type="evidence" value="ECO:0007669"/>
    <property type="project" value="InterPro"/>
</dbReference>
<dbReference type="GO" id="GO:0005829">
    <property type="term" value="C:cytosol"/>
    <property type="evidence" value="ECO:0007669"/>
    <property type="project" value="TreeGrafter"/>
</dbReference>
<organism evidence="10">
    <name type="scientific">freshwater metagenome</name>
    <dbReference type="NCBI Taxonomy" id="449393"/>
    <lineage>
        <taxon>unclassified sequences</taxon>
        <taxon>metagenomes</taxon>
        <taxon>ecological metagenomes</taxon>
    </lineage>
</organism>
<comment type="catalytic activity">
    <reaction evidence="8">
        <text>CMP + ATP = CDP + ADP</text>
        <dbReference type="Rhea" id="RHEA:11600"/>
        <dbReference type="ChEBI" id="CHEBI:30616"/>
        <dbReference type="ChEBI" id="CHEBI:58069"/>
        <dbReference type="ChEBI" id="CHEBI:60377"/>
        <dbReference type="ChEBI" id="CHEBI:456216"/>
        <dbReference type="EC" id="2.7.4.25"/>
    </reaction>
</comment>
<evidence type="ECO:0000256" key="6">
    <source>
        <dbReference type="ARBA" id="ARBA00022840"/>
    </source>
</evidence>
<dbReference type="PANTHER" id="PTHR21299">
    <property type="entry name" value="CYTIDYLATE KINASE/PANTOATE-BETA-ALANINE LIGASE"/>
    <property type="match status" value="1"/>
</dbReference>
<reference evidence="10" key="1">
    <citation type="submission" date="2020-05" db="EMBL/GenBank/DDBJ databases">
        <authorList>
            <person name="Chiriac C."/>
            <person name="Salcher M."/>
            <person name="Ghai R."/>
            <person name="Kavagutti S V."/>
        </authorList>
    </citation>
    <scope>NUCLEOTIDE SEQUENCE</scope>
</reference>
<gene>
    <name evidence="10" type="ORF">UFOPK2295_00631</name>
</gene>